<dbReference type="GO" id="GO:0005525">
    <property type="term" value="F:GTP binding"/>
    <property type="evidence" value="ECO:0007669"/>
    <property type="project" value="UniProtKB-UniRule"/>
</dbReference>
<reference evidence="10" key="1">
    <citation type="submission" date="2021-04" db="EMBL/GenBank/DDBJ databases">
        <authorList>
            <consortium name="Molecular Ecology Group"/>
        </authorList>
    </citation>
    <scope>NUCLEOTIDE SEQUENCE</scope>
</reference>
<feature type="domain" description="Tr-type G" evidence="9">
    <location>
        <begin position="70"/>
        <end position="250"/>
    </location>
</feature>
<evidence type="ECO:0000256" key="1">
    <source>
        <dbReference type="ARBA" id="ARBA00005454"/>
    </source>
</evidence>
<dbReference type="InterPro" id="IPR006297">
    <property type="entry name" value="EF-4"/>
</dbReference>
<dbReference type="InterPro" id="IPR035654">
    <property type="entry name" value="LepA_IV"/>
</dbReference>
<keyword evidence="3 8" id="KW-0999">Mitochondrion inner membrane</keyword>
<dbReference type="FunFam" id="3.40.50.300:FF:000078">
    <property type="entry name" value="Elongation factor 4"/>
    <property type="match status" value="1"/>
</dbReference>
<evidence type="ECO:0000256" key="4">
    <source>
        <dbReference type="ARBA" id="ARBA00022801"/>
    </source>
</evidence>
<organism evidence="10 11">
    <name type="scientific">Candidula unifasciata</name>
    <dbReference type="NCBI Taxonomy" id="100452"/>
    <lineage>
        <taxon>Eukaryota</taxon>
        <taxon>Metazoa</taxon>
        <taxon>Spiralia</taxon>
        <taxon>Lophotrochozoa</taxon>
        <taxon>Mollusca</taxon>
        <taxon>Gastropoda</taxon>
        <taxon>Heterobranchia</taxon>
        <taxon>Euthyneura</taxon>
        <taxon>Panpulmonata</taxon>
        <taxon>Eupulmonata</taxon>
        <taxon>Stylommatophora</taxon>
        <taxon>Helicina</taxon>
        <taxon>Helicoidea</taxon>
        <taxon>Geomitridae</taxon>
        <taxon>Candidula</taxon>
    </lineage>
</organism>
<dbReference type="GO" id="GO:0003924">
    <property type="term" value="F:GTPase activity"/>
    <property type="evidence" value="ECO:0007669"/>
    <property type="project" value="UniProtKB-UniRule"/>
</dbReference>
<comment type="function">
    <text evidence="8">Promotes mitochondrial protein synthesis. May act as a fidelity factor of the translation reaction, by catalyzing a one-codon backward translocation of tRNAs on improperly translocated ribosomes. Binds to mitochondrial ribosomes in a GTP-dependent manner.</text>
</comment>
<evidence type="ECO:0000256" key="6">
    <source>
        <dbReference type="ARBA" id="ARBA00023134"/>
    </source>
</evidence>
<dbReference type="Gene3D" id="3.30.70.2570">
    <property type="entry name" value="Elongation factor 4, C-terminal domain"/>
    <property type="match status" value="1"/>
</dbReference>
<dbReference type="SUPFAM" id="SSF54980">
    <property type="entry name" value="EF-G C-terminal domain-like"/>
    <property type="match status" value="2"/>
</dbReference>
<dbReference type="PANTHER" id="PTHR43512:SF7">
    <property type="entry name" value="TRANSLATION FACTOR GUF1, MITOCHONDRIAL"/>
    <property type="match status" value="1"/>
</dbReference>
<dbReference type="GO" id="GO:0045727">
    <property type="term" value="P:positive regulation of translation"/>
    <property type="evidence" value="ECO:0007669"/>
    <property type="project" value="UniProtKB-UniRule"/>
</dbReference>
<name>A0A8S3YS31_9EUPU</name>
<keyword evidence="8" id="KW-0648">Protein biosynthesis</keyword>
<proteinExistence type="inferred from homology"/>
<dbReference type="CDD" id="cd16260">
    <property type="entry name" value="EF4_III"/>
    <property type="match status" value="1"/>
</dbReference>
<dbReference type="InterPro" id="IPR038363">
    <property type="entry name" value="LepA_C_sf"/>
</dbReference>
<keyword evidence="11" id="KW-1185">Reference proteome</keyword>
<dbReference type="SUPFAM" id="SSF50447">
    <property type="entry name" value="Translation proteins"/>
    <property type="match status" value="1"/>
</dbReference>
<dbReference type="EMBL" id="CAJHNH020000513">
    <property type="protein sequence ID" value="CAG5118201.1"/>
    <property type="molecule type" value="Genomic_DNA"/>
</dbReference>
<keyword evidence="5 8" id="KW-0496">Mitochondrion</keyword>
<dbReference type="GO" id="GO:0097177">
    <property type="term" value="F:mitochondrial ribosome binding"/>
    <property type="evidence" value="ECO:0007669"/>
    <property type="project" value="TreeGrafter"/>
</dbReference>
<dbReference type="InterPro" id="IPR013842">
    <property type="entry name" value="LepA_CTD"/>
</dbReference>
<dbReference type="FunFam" id="3.30.70.2570:FF:000001">
    <property type="entry name" value="Translation factor GUF1, mitochondrial"/>
    <property type="match status" value="1"/>
</dbReference>
<dbReference type="Proteomes" id="UP000678393">
    <property type="component" value="Unassembled WGS sequence"/>
</dbReference>
<dbReference type="PROSITE" id="PS00301">
    <property type="entry name" value="G_TR_1"/>
    <property type="match status" value="1"/>
</dbReference>
<protein>
    <recommendedName>
        <fullName evidence="8">Translation factor GUF1 homolog, mitochondrial</fullName>
        <ecNumber evidence="8">3.6.5.n1</ecNumber>
    </recommendedName>
    <alternativeName>
        <fullName evidence="8">Elongation factor 4 homolog</fullName>
        <shortName evidence="8">EF-4</shortName>
    </alternativeName>
    <alternativeName>
        <fullName evidence="8">GTPase GUF1 homolog</fullName>
    </alternativeName>
    <alternativeName>
        <fullName evidence="8">Ribosomal back-translocase</fullName>
    </alternativeName>
</protein>
<dbReference type="PANTHER" id="PTHR43512">
    <property type="entry name" value="TRANSLATION FACTOR GUF1-RELATED"/>
    <property type="match status" value="1"/>
</dbReference>
<dbReference type="Gene3D" id="3.40.50.300">
    <property type="entry name" value="P-loop containing nucleotide triphosphate hydrolases"/>
    <property type="match status" value="1"/>
</dbReference>
<evidence type="ECO:0000259" key="9">
    <source>
        <dbReference type="PROSITE" id="PS51722"/>
    </source>
</evidence>
<dbReference type="Gene3D" id="3.30.70.240">
    <property type="match status" value="1"/>
</dbReference>
<dbReference type="Pfam" id="PF06421">
    <property type="entry name" value="LepA_C"/>
    <property type="match status" value="1"/>
</dbReference>
<evidence type="ECO:0000256" key="2">
    <source>
        <dbReference type="ARBA" id="ARBA00022741"/>
    </source>
</evidence>
<dbReference type="Pfam" id="PF00009">
    <property type="entry name" value="GTP_EFTU"/>
    <property type="match status" value="1"/>
</dbReference>
<feature type="binding site" evidence="8">
    <location>
        <begin position="197"/>
        <end position="200"/>
    </location>
    <ligand>
        <name>GTP</name>
        <dbReference type="ChEBI" id="CHEBI:37565"/>
    </ligand>
</feature>
<dbReference type="SUPFAM" id="SSF52540">
    <property type="entry name" value="P-loop containing nucleoside triphosphate hydrolases"/>
    <property type="match status" value="1"/>
</dbReference>
<dbReference type="SMART" id="SM00838">
    <property type="entry name" value="EFG_C"/>
    <property type="match status" value="1"/>
</dbReference>
<dbReference type="Gene3D" id="2.40.30.10">
    <property type="entry name" value="Translation factors"/>
    <property type="match status" value="1"/>
</dbReference>
<keyword evidence="6 8" id="KW-0342">GTP-binding</keyword>
<dbReference type="InterPro" id="IPR005225">
    <property type="entry name" value="Small_GTP-bd"/>
</dbReference>
<dbReference type="InterPro" id="IPR004161">
    <property type="entry name" value="EFTu-like_2"/>
</dbReference>
<dbReference type="AlphaFoldDB" id="A0A8S3YS31"/>
<evidence type="ECO:0000256" key="8">
    <source>
        <dbReference type="HAMAP-Rule" id="MF_03137"/>
    </source>
</evidence>
<dbReference type="FunFam" id="3.30.70.870:FF:000004">
    <property type="entry name" value="Translation factor GUF1, mitochondrial"/>
    <property type="match status" value="1"/>
</dbReference>
<dbReference type="InterPro" id="IPR000640">
    <property type="entry name" value="EFG_V-like"/>
</dbReference>
<dbReference type="HAMAP" id="MF_00071">
    <property type="entry name" value="LepA"/>
    <property type="match status" value="1"/>
</dbReference>
<sequence>MVSQFWQRLLQHRWQRQLRLLTKPYFVRYQLDCQRGPELSYSGFRSISGSCKFQQQHQQLPFDISEFPVENIRNFCIIAHIDHGKSTLADRFLEITGTIAKGNNQQVLDRLQVERERGITVKAQTASLVHTYKGRRYLLNLIDTPGHVDFHYEVSRSLKACNGAILLVDANQGVQAQTVANFYMAFEAELILIPVLNKIDLKNAQPEQVAEQMHNVFDIEKSEILKISAKQGTGIDELLSAVIERIPSPPGDRSKPLKAFVFDSWYDRYKGVVAHLAICDGVIKKGERITCASSGKTYELTEVGIMYPTQVPCDTLYAGQVGYAMMNMRNVDEAQVGDTFFHEKVPVQPLPGFRSATPMVFAGMFPSEQTDFLTLRNAIEKLTLNDRSVQVKMDNSPALGQGYRLGFLGLLHMDVFNQRLEQEFDVSTIMTAPNVAYKMKIKGEKNIKFHGSDEVTVLNPCLMPDPAIITEYYEPMVNGTIISPAEYLNQLTALCHEHRGRIKDQVYIDNTRVMMQAKFPLSEILVDFFDELKSITSGYASFDYEDAGYEITEVLKLTFCLNGREVDELTMICHVSRARETASRICLKLKETIPRQQFVISVQGKVNQKVIAREDIKAFRKDVTAKCYGGDVSRKMKLLKQQAEGKKRLRRIGNIDIPNDAFLQILKK</sequence>
<dbReference type="NCBIfam" id="TIGR00231">
    <property type="entry name" value="small_GTP"/>
    <property type="match status" value="1"/>
</dbReference>
<feature type="binding site" evidence="8">
    <location>
        <begin position="79"/>
        <end position="86"/>
    </location>
    <ligand>
        <name>GTP</name>
        <dbReference type="ChEBI" id="CHEBI:37565"/>
    </ligand>
</feature>
<dbReference type="Pfam" id="PF00679">
    <property type="entry name" value="EFG_C"/>
    <property type="match status" value="1"/>
</dbReference>
<evidence type="ECO:0000313" key="11">
    <source>
        <dbReference type="Proteomes" id="UP000678393"/>
    </source>
</evidence>
<dbReference type="InterPro" id="IPR035647">
    <property type="entry name" value="EFG_III/V"/>
</dbReference>
<dbReference type="InterPro" id="IPR027417">
    <property type="entry name" value="P-loop_NTPase"/>
</dbReference>
<dbReference type="FunFam" id="3.30.70.240:FF:000007">
    <property type="entry name" value="Translation factor GUF1, mitochondrial"/>
    <property type="match status" value="1"/>
</dbReference>
<comment type="subcellular location">
    <subcellularLocation>
        <location evidence="8">Mitochondrion inner membrane</location>
        <topology evidence="8">Peripheral membrane protein</topology>
        <orientation evidence="8">Matrix side</orientation>
    </subcellularLocation>
</comment>
<keyword evidence="7 8" id="KW-0472">Membrane</keyword>
<dbReference type="PRINTS" id="PR00315">
    <property type="entry name" value="ELONGATNFCT"/>
</dbReference>
<comment type="caution">
    <text evidence="10">The sequence shown here is derived from an EMBL/GenBank/DDBJ whole genome shotgun (WGS) entry which is preliminary data.</text>
</comment>
<dbReference type="InterPro" id="IPR000795">
    <property type="entry name" value="T_Tr_GTP-bd_dom"/>
</dbReference>
<keyword evidence="2 8" id="KW-0547">Nucleotide-binding</keyword>
<dbReference type="GO" id="GO:0005743">
    <property type="term" value="C:mitochondrial inner membrane"/>
    <property type="evidence" value="ECO:0007669"/>
    <property type="project" value="UniProtKB-SubCell"/>
</dbReference>
<accession>A0A8S3YS31</accession>
<dbReference type="InterPro" id="IPR009000">
    <property type="entry name" value="Transl_B-barrel_sf"/>
</dbReference>
<dbReference type="CDD" id="cd03699">
    <property type="entry name" value="EF4_II"/>
    <property type="match status" value="1"/>
</dbReference>
<dbReference type="CDD" id="cd01890">
    <property type="entry name" value="LepA"/>
    <property type="match status" value="1"/>
</dbReference>
<dbReference type="Pfam" id="PF03144">
    <property type="entry name" value="GTP_EFTU_D2"/>
    <property type="match status" value="1"/>
</dbReference>
<evidence type="ECO:0000256" key="5">
    <source>
        <dbReference type="ARBA" id="ARBA00023128"/>
    </source>
</evidence>
<dbReference type="NCBIfam" id="TIGR01393">
    <property type="entry name" value="lepA"/>
    <property type="match status" value="1"/>
</dbReference>
<keyword evidence="4 8" id="KW-0378">Hydrolase</keyword>
<gene>
    <name evidence="10" type="ORF">CUNI_LOCUS3759</name>
</gene>
<dbReference type="GO" id="GO:0006412">
    <property type="term" value="P:translation"/>
    <property type="evidence" value="ECO:0007669"/>
    <property type="project" value="UniProtKB-KW"/>
</dbReference>
<dbReference type="OrthoDB" id="1074at2759"/>
<evidence type="ECO:0000256" key="7">
    <source>
        <dbReference type="ARBA" id="ARBA00023136"/>
    </source>
</evidence>
<dbReference type="EC" id="3.6.5.n1" evidence="8"/>
<dbReference type="PROSITE" id="PS51722">
    <property type="entry name" value="G_TR_2"/>
    <property type="match status" value="1"/>
</dbReference>
<dbReference type="CDD" id="cd03709">
    <property type="entry name" value="lepA_C"/>
    <property type="match status" value="1"/>
</dbReference>
<dbReference type="GO" id="GO:0005759">
    <property type="term" value="C:mitochondrial matrix"/>
    <property type="evidence" value="ECO:0007669"/>
    <property type="project" value="UniProtKB-UniRule"/>
</dbReference>
<comment type="catalytic activity">
    <reaction evidence="8">
        <text>GTP + H2O = GDP + phosphate + H(+)</text>
        <dbReference type="Rhea" id="RHEA:19669"/>
        <dbReference type="ChEBI" id="CHEBI:15377"/>
        <dbReference type="ChEBI" id="CHEBI:15378"/>
        <dbReference type="ChEBI" id="CHEBI:37565"/>
        <dbReference type="ChEBI" id="CHEBI:43474"/>
        <dbReference type="ChEBI" id="CHEBI:58189"/>
        <dbReference type="EC" id="3.6.5.n1"/>
    </reaction>
</comment>
<dbReference type="FunFam" id="2.40.30.10:FF:000015">
    <property type="entry name" value="Translation factor GUF1, mitochondrial"/>
    <property type="match status" value="1"/>
</dbReference>
<comment type="similarity">
    <text evidence="8">Belongs to the GTP-binding elongation factor family. LepA subfamily.</text>
</comment>
<feature type="binding site" evidence="8">
    <location>
        <begin position="143"/>
        <end position="147"/>
    </location>
    <ligand>
        <name>GTP</name>
        <dbReference type="ChEBI" id="CHEBI:37565"/>
    </ligand>
</feature>
<evidence type="ECO:0000313" key="10">
    <source>
        <dbReference type="EMBL" id="CAG5118201.1"/>
    </source>
</evidence>
<dbReference type="InterPro" id="IPR031157">
    <property type="entry name" value="G_TR_CS"/>
</dbReference>
<comment type="similarity">
    <text evidence="1">Belongs to the TRAFAC class translation factor GTPase superfamily. Classic translation factor GTPase family. LepA subfamily.</text>
</comment>
<evidence type="ECO:0000256" key="3">
    <source>
        <dbReference type="ARBA" id="ARBA00022792"/>
    </source>
</evidence>
<dbReference type="Gene3D" id="3.30.70.870">
    <property type="entry name" value="Elongation Factor G (Translational Gtpase), domain 3"/>
    <property type="match status" value="1"/>
</dbReference>